<keyword evidence="1" id="KW-0732">Signal</keyword>
<feature type="signal peptide" evidence="1">
    <location>
        <begin position="1"/>
        <end position="24"/>
    </location>
</feature>
<evidence type="ECO:0000256" key="1">
    <source>
        <dbReference type="SAM" id="SignalP"/>
    </source>
</evidence>
<sequence>MEIKVLSVLLCALILLWAAQELHGYTSPFVHGKGGQSGKKKKSEIWQKNRMATGLPSTRSKVCMTARMLGCDKEYRREEILTI</sequence>
<evidence type="ECO:0000313" key="2">
    <source>
        <dbReference type="EMBL" id="KAJ7393027.1"/>
    </source>
</evidence>
<name>A0A9X0DA69_9CNID</name>
<evidence type="ECO:0000313" key="3">
    <source>
        <dbReference type="Proteomes" id="UP001163046"/>
    </source>
</evidence>
<feature type="chain" id="PRO_5040751714" evidence="1">
    <location>
        <begin position="25"/>
        <end position="83"/>
    </location>
</feature>
<protein>
    <submittedName>
        <fullName evidence="2">Uncharacterized protein</fullName>
    </submittedName>
</protein>
<accession>A0A9X0DA69</accession>
<dbReference type="AlphaFoldDB" id="A0A9X0DA69"/>
<organism evidence="2 3">
    <name type="scientific">Desmophyllum pertusum</name>
    <dbReference type="NCBI Taxonomy" id="174260"/>
    <lineage>
        <taxon>Eukaryota</taxon>
        <taxon>Metazoa</taxon>
        <taxon>Cnidaria</taxon>
        <taxon>Anthozoa</taxon>
        <taxon>Hexacorallia</taxon>
        <taxon>Scleractinia</taxon>
        <taxon>Caryophylliina</taxon>
        <taxon>Caryophylliidae</taxon>
        <taxon>Desmophyllum</taxon>
    </lineage>
</organism>
<reference evidence="2" key="1">
    <citation type="submission" date="2023-01" db="EMBL/GenBank/DDBJ databases">
        <title>Genome assembly of the deep-sea coral Lophelia pertusa.</title>
        <authorList>
            <person name="Herrera S."/>
            <person name="Cordes E."/>
        </authorList>
    </citation>
    <scope>NUCLEOTIDE SEQUENCE</scope>
    <source>
        <strain evidence="2">USNM1676648</strain>
        <tissue evidence="2">Polyp</tissue>
    </source>
</reference>
<gene>
    <name evidence="2" type="ORF">OS493_008275</name>
</gene>
<dbReference type="Proteomes" id="UP001163046">
    <property type="component" value="Unassembled WGS sequence"/>
</dbReference>
<keyword evidence="3" id="KW-1185">Reference proteome</keyword>
<comment type="caution">
    <text evidence="2">The sequence shown here is derived from an EMBL/GenBank/DDBJ whole genome shotgun (WGS) entry which is preliminary data.</text>
</comment>
<dbReference type="EMBL" id="MU825399">
    <property type="protein sequence ID" value="KAJ7393027.1"/>
    <property type="molecule type" value="Genomic_DNA"/>
</dbReference>
<proteinExistence type="predicted"/>